<proteinExistence type="predicted"/>
<protein>
    <submittedName>
        <fullName evidence="2">Tetratricopeptide repeat protein</fullName>
    </submittedName>
</protein>
<comment type="caution">
    <text evidence="2">The sequence shown here is derived from an EMBL/GenBank/DDBJ whole genome shotgun (WGS) entry which is preliminary data.</text>
</comment>
<dbReference type="Proteomes" id="UP000758701">
    <property type="component" value="Unassembled WGS sequence"/>
</dbReference>
<dbReference type="EMBL" id="JAHSTP010000012">
    <property type="protein sequence ID" value="MBZ6154541.1"/>
    <property type="molecule type" value="Genomic_DNA"/>
</dbReference>
<dbReference type="InterPro" id="IPR019734">
    <property type="entry name" value="TPR_rpt"/>
</dbReference>
<dbReference type="Pfam" id="PF13432">
    <property type="entry name" value="TPR_16"/>
    <property type="match status" value="1"/>
</dbReference>
<dbReference type="PANTHER" id="PTHR12558">
    <property type="entry name" value="CELL DIVISION CYCLE 16,23,27"/>
    <property type="match status" value="1"/>
</dbReference>
<dbReference type="Pfam" id="PF13431">
    <property type="entry name" value="TPR_17"/>
    <property type="match status" value="1"/>
</dbReference>
<accession>A0ABS7WBI4</accession>
<dbReference type="PANTHER" id="PTHR12558:SF13">
    <property type="entry name" value="CELL DIVISION CYCLE PROTEIN 27 HOMOLOG"/>
    <property type="match status" value="1"/>
</dbReference>
<organism evidence="2 3">
    <name type="scientific">Streptomyces olivaceus</name>
    <dbReference type="NCBI Taxonomy" id="47716"/>
    <lineage>
        <taxon>Bacteria</taxon>
        <taxon>Bacillati</taxon>
        <taxon>Actinomycetota</taxon>
        <taxon>Actinomycetes</taxon>
        <taxon>Kitasatosporales</taxon>
        <taxon>Streptomycetaceae</taxon>
        <taxon>Streptomyces</taxon>
    </lineage>
</organism>
<dbReference type="InterPro" id="IPR011990">
    <property type="entry name" value="TPR-like_helical_dom_sf"/>
</dbReference>
<feature type="repeat" description="TPR" evidence="1">
    <location>
        <begin position="313"/>
        <end position="346"/>
    </location>
</feature>
<dbReference type="Gene3D" id="1.25.40.10">
    <property type="entry name" value="Tetratricopeptide repeat domain"/>
    <property type="match status" value="2"/>
</dbReference>
<gene>
    <name evidence="2" type="ORF">KVH32_25785</name>
</gene>
<feature type="repeat" description="TPR" evidence="1">
    <location>
        <begin position="381"/>
        <end position="414"/>
    </location>
</feature>
<dbReference type="PROSITE" id="PS50005">
    <property type="entry name" value="TPR"/>
    <property type="match status" value="2"/>
</dbReference>
<evidence type="ECO:0000313" key="3">
    <source>
        <dbReference type="Proteomes" id="UP000758701"/>
    </source>
</evidence>
<dbReference type="SMART" id="SM00028">
    <property type="entry name" value="TPR"/>
    <property type="match status" value="4"/>
</dbReference>
<dbReference type="RefSeq" id="WP_166623916.1">
    <property type="nucleotide sequence ID" value="NZ_JAHSST010000020.1"/>
</dbReference>
<name>A0ABS7WBI4_STROV</name>
<evidence type="ECO:0000256" key="1">
    <source>
        <dbReference type="PROSITE-ProRule" id="PRU00339"/>
    </source>
</evidence>
<keyword evidence="1" id="KW-0802">TPR repeat</keyword>
<evidence type="ECO:0000313" key="2">
    <source>
        <dbReference type="EMBL" id="MBZ6154541.1"/>
    </source>
</evidence>
<keyword evidence="3" id="KW-1185">Reference proteome</keyword>
<reference evidence="2 3" key="1">
    <citation type="submission" date="2021-06" db="EMBL/GenBank/DDBJ databases">
        <title>Ecological speciation of a Streptomyces species isolated from different habitats and geographic origins.</title>
        <authorList>
            <person name="Wang J."/>
        </authorList>
    </citation>
    <scope>NUCLEOTIDE SEQUENCE [LARGE SCALE GENOMIC DNA]</scope>
    <source>
        <strain evidence="2 3">FXJ8.012</strain>
    </source>
</reference>
<sequence length="500" mass="55631">MGFSPVKALIDVTDRSRWRREALIGLKLISPDDPACSGIDGEASLTDAAQAQDRIRFFLKDRLTRNFRDVGRAWLSEVGPCVVEVTHAELLDEGSRLFLETLATLPGRDVEVRLQVGAGGSAATALPPESPREDTINRLFARVGGLSESDVDHLYEQAVEYLSVGDSWTAERILRGIQPHRDVPAVWGRLGLAYTMQGRTLEAEFCCLRWRSDPDPVGVAGADYALSMLYARHHPEHLRSLDRTAEYLEHGYAALDRVDEDDDRDLTFHRVFNRNGYALVEFRRGRVDVAIEHLTAGISKLRSGTAVHRMHQTVLMYNLAQCYRRIGRIDSAIETYRELLGVDGKMPEYHMELAHCHLSAEQFNEALASLLEARNLGPSIQEVHSLLGFTYLRIGKTAEALDAYRIAHECDPRDVDALYDYAYLLAESEQTEKALQLACSLDPGLLPRDQAVKLLTLAAEQHAQLGNLPSAHSALEEVLTLNPDDPDARANLDQVAAAMA</sequence>
<dbReference type="SUPFAM" id="SSF48452">
    <property type="entry name" value="TPR-like"/>
    <property type="match status" value="3"/>
</dbReference>